<dbReference type="SUPFAM" id="SSF52283">
    <property type="entry name" value="Formate/glycerate dehydrogenase catalytic domain-like"/>
    <property type="match status" value="1"/>
</dbReference>
<dbReference type="AlphaFoldDB" id="A0A2S7T563"/>
<accession>A0A2S7T563</accession>
<evidence type="ECO:0000256" key="4">
    <source>
        <dbReference type="RuleBase" id="RU003719"/>
    </source>
</evidence>
<evidence type="ECO:0000256" key="2">
    <source>
        <dbReference type="ARBA" id="ARBA00023002"/>
    </source>
</evidence>
<evidence type="ECO:0000256" key="1">
    <source>
        <dbReference type="ARBA" id="ARBA00005854"/>
    </source>
</evidence>
<dbReference type="EMBL" id="MQVX01000001">
    <property type="protein sequence ID" value="PQJ15069.1"/>
    <property type="molecule type" value="Genomic_DNA"/>
</dbReference>
<dbReference type="Proteomes" id="UP000239366">
    <property type="component" value="Unassembled WGS sequence"/>
</dbReference>
<dbReference type="InterPro" id="IPR050418">
    <property type="entry name" value="D-iso_2-hydroxyacid_DH_PdxB"/>
</dbReference>
<name>A0A2S7T563_9FLAO</name>
<proteinExistence type="inferred from homology"/>
<dbReference type="PANTHER" id="PTHR43761:SF1">
    <property type="entry name" value="D-ISOMER SPECIFIC 2-HYDROXYACID DEHYDROGENASE CATALYTIC DOMAIN-CONTAINING PROTEIN-RELATED"/>
    <property type="match status" value="1"/>
</dbReference>
<dbReference type="Gene3D" id="3.40.50.720">
    <property type="entry name" value="NAD(P)-binding Rossmann-like Domain"/>
    <property type="match status" value="2"/>
</dbReference>
<sequence length="319" mass="35081">MQKLKILANDGLAESAQSSLKEAGFEVLDIKVAQEQLLFFLNREKVDVLIVRSATQVNKEILEGAESLRLVIRAGVGLDNIDRVAAKENDILVQNTPGASANAVAELVMAHLLTGYRMLHQSNRDMPLEGDQHFKALKKRFAKGRELSGRTMGIIGFGRIGQCLAQKAFGMGMRVIYFDRSSETKKMELEFADGQKISFEVEYRPLNELLAESDCVSLHTPKQADYLIGRKELDQMKQGAVLINAARGGLIDELALAEKLEAGNISFAALDVFEQEPQPSIALLMQPNMSLSPHIGGSTIESQNRIGEKIVAQIKAFAE</sequence>
<feature type="domain" description="D-isomer specific 2-hydroxyacid dehydrogenase NAD-binding" evidence="6">
    <location>
        <begin position="110"/>
        <end position="296"/>
    </location>
</feature>
<gene>
    <name evidence="7" type="ORF">BST99_04370</name>
</gene>
<dbReference type="SUPFAM" id="SSF51735">
    <property type="entry name" value="NAD(P)-binding Rossmann-fold domains"/>
    <property type="match status" value="1"/>
</dbReference>
<keyword evidence="2 4" id="KW-0560">Oxidoreductase</keyword>
<dbReference type="RefSeq" id="WP_105000720.1">
    <property type="nucleotide sequence ID" value="NZ_MQVX01000001.1"/>
</dbReference>
<evidence type="ECO:0000259" key="6">
    <source>
        <dbReference type="Pfam" id="PF02826"/>
    </source>
</evidence>
<evidence type="ECO:0000313" key="7">
    <source>
        <dbReference type="EMBL" id="PQJ15069.1"/>
    </source>
</evidence>
<comment type="caution">
    <text evidence="7">The sequence shown here is derived from an EMBL/GenBank/DDBJ whole genome shotgun (WGS) entry which is preliminary data.</text>
</comment>
<dbReference type="InterPro" id="IPR029752">
    <property type="entry name" value="D-isomer_DH_CS1"/>
</dbReference>
<comment type="similarity">
    <text evidence="1 4">Belongs to the D-isomer specific 2-hydroxyacid dehydrogenase family.</text>
</comment>
<dbReference type="OrthoDB" id="9805416at2"/>
<dbReference type="InterPro" id="IPR006140">
    <property type="entry name" value="D-isomer_DH_NAD-bd"/>
</dbReference>
<dbReference type="PROSITE" id="PS00671">
    <property type="entry name" value="D_2_HYDROXYACID_DH_3"/>
    <property type="match status" value="1"/>
</dbReference>
<keyword evidence="8" id="KW-1185">Reference proteome</keyword>
<reference evidence="8" key="1">
    <citation type="submission" date="2016-11" db="EMBL/GenBank/DDBJ databases">
        <title>Trade-off between light-utilization and light-protection in marine flavobacteria.</title>
        <authorList>
            <person name="Kumagai Y."/>
            <person name="Yoshizawa S."/>
            <person name="Kogure K."/>
        </authorList>
    </citation>
    <scope>NUCLEOTIDE SEQUENCE [LARGE SCALE GENOMIC DNA]</scope>
    <source>
        <strain evidence="8">SG-18</strain>
    </source>
</reference>
<protein>
    <submittedName>
        <fullName evidence="7">3-phosphoglycerate dehydrogenase</fullName>
    </submittedName>
</protein>
<dbReference type="PROSITE" id="PS00065">
    <property type="entry name" value="D_2_HYDROXYACID_DH_1"/>
    <property type="match status" value="1"/>
</dbReference>
<evidence type="ECO:0000259" key="5">
    <source>
        <dbReference type="Pfam" id="PF00389"/>
    </source>
</evidence>
<dbReference type="InterPro" id="IPR036291">
    <property type="entry name" value="NAD(P)-bd_dom_sf"/>
</dbReference>
<evidence type="ECO:0000313" key="8">
    <source>
        <dbReference type="Proteomes" id="UP000239366"/>
    </source>
</evidence>
<organism evidence="7 8">
    <name type="scientific">Aureicoccus marinus</name>
    <dbReference type="NCBI Taxonomy" id="754435"/>
    <lineage>
        <taxon>Bacteria</taxon>
        <taxon>Pseudomonadati</taxon>
        <taxon>Bacteroidota</taxon>
        <taxon>Flavobacteriia</taxon>
        <taxon>Flavobacteriales</taxon>
        <taxon>Flavobacteriaceae</taxon>
        <taxon>Aureicoccus</taxon>
    </lineage>
</organism>
<dbReference type="GO" id="GO:0016616">
    <property type="term" value="F:oxidoreductase activity, acting on the CH-OH group of donors, NAD or NADP as acceptor"/>
    <property type="evidence" value="ECO:0007669"/>
    <property type="project" value="InterPro"/>
</dbReference>
<feature type="domain" description="D-isomer specific 2-hydroxyacid dehydrogenase catalytic" evidence="5">
    <location>
        <begin position="10"/>
        <end position="318"/>
    </location>
</feature>
<evidence type="ECO:0000256" key="3">
    <source>
        <dbReference type="ARBA" id="ARBA00023027"/>
    </source>
</evidence>
<dbReference type="PANTHER" id="PTHR43761">
    <property type="entry name" value="D-ISOMER SPECIFIC 2-HYDROXYACID DEHYDROGENASE FAMILY PROTEIN (AFU_ORTHOLOGUE AFUA_1G13630)"/>
    <property type="match status" value="1"/>
</dbReference>
<dbReference type="InterPro" id="IPR029753">
    <property type="entry name" value="D-isomer_DH_CS"/>
</dbReference>
<dbReference type="GO" id="GO:0051287">
    <property type="term" value="F:NAD binding"/>
    <property type="evidence" value="ECO:0007669"/>
    <property type="project" value="InterPro"/>
</dbReference>
<dbReference type="Pfam" id="PF00389">
    <property type="entry name" value="2-Hacid_dh"/>
    <property type="match status" value="1"/>
</dbReference>
<dbReference type="InterPro" id="IPR006139">
    <property type="entry name" value="D-isomer_2_OHA_DH_cat_dom"/>
</dbReference>
<dbReference type="Pfam" id="PF02826">
    <property type="entry name" value="2-Hacid_dh_C"/>
    <property type="match status" value="1"/>
</dbReference>
<keyword evidence="3" id="KW-0520">NAD</keyword>